<evidence type="ECO:0000256" key="1">
    <source>
        <dbReference type="SAM" id="MobiDB-lite"/>
    </source>
</evidence>
<dbReference type="Proteomes" id="UP000216943">
    <property type="component" value="Unassembled WGS sequence"/>
</dbReference>
<dbReference type="InterPro" id="IPR018691">
    <property type="entry name" value="DUF2188"/>
</dbReference>
<dbReference type="AlphaFoldDB" id="A0A1W1X1X7"/>
<dbReference type="EMBL" id="NQMN01000001">
    <property type="protein sequence ID" value="PAF55522.1"/>
    <property type="molecule type" value="Genomic_DNA"/>
</dbReference>
<dbReference type="Pfam" id="PF09954">
    <property type="entry name" value="DUF2188"/>
    <property type="match status" value="1"/>
</dbReference>
<dbReference type="EMBL" id="NQNY01000003">
    <property type="protein sequence ID" value="PAK21580.1"/>
    <property type="molecule type" value="Genomic_DNA"/>
</dbReference>
<dbReference type="RefSeq" id="WP_084232337.1">
    <property type="nucleotide sequence ID" value="NZ_CP166874.1"/>
</dbReference>
<gene>
    <name evidence="2" type="ORF">CJF60_02485</name>
    <name evidence="3" type="ORF">CJJ23_01355</name>
</gene>
<evidence type="ECO:0000313" key="3">
    <source>
        <dbReference type="EMBL" id="PAK21580.1"/>
    </source>
</evidence>
<sequence length="81" mass="8992">MGTETKESNLTNTYYLVPTRDKDGKPNGWEIKRGNSQRASKKTATKEEALEAVKKMAANLGATVIIYKQDGSIQKTMSLKK</sequence>
<protein>
    <submittedName>
        <fullName evidence="3">DUF2188 domain-containing protein</fullName>
    </submittedName>
</protein>
<feature type="region of interest" description="Disordered" evidence="1">
    <location>
        <begin position="17"/>
        <end position="44"/>
    </location>
</feature>
<keyword evidence="5" id="KW-1185">Reference proteome</keyword>
<evidence type="ECO:0000313" key="4">
    <source>
        <dbReference type="Proteomes" id="UP000216943"/>
    </source>
</evidence>
<evidence type="ECO:0000313" key="2">
    <source>
        <dbReference type="EMBL" id="PAF55522.1"/>
    </source>
</evidence>
<proteinExistence type="predicted"/>
<accession>A0A1W1X1X7</accession>
<reference evidence="3" key="2">
    <citation type="submission" date="2017-08" db="EMBL/GenBank/DDBJ databases">
        <authorList>
            <person name="de Groot N.N."/>
        </authorList>
    </citation>
    <scope>NUCLEOTIDE SEQUENCE [LARGE SCALE GENOMIC DNA]</scope>
    <source>
        <strain evidence="3">723</strain>
    </source>
</reference>
<reference evidence="4 5" key="1">
    <citation type="submission" date="2017-08" db="EMBL/GenBank/DDBJ databases">
        <authorList>
            <person name="Alvarez-Ponce D."/>
            <person name="Weitzman C.L."/>
            <person name="Tillett R.L."/>
            <person name="Sandmeier F.C."/>
            <person name="Tracy C.R."/>
        </authorList>
    </citation>
    <scope>NUCLEOTIDE SEQUENCE [LARGE SCALE GENOMIC DNA]</scope>
    <source>
        <strain evidence="4">723</strain>
        <strain evidence="2 5">PS6</strain>
    </source>
</reference>
<dbReference type="Proteomes" id="UP000217033">
    <property type="component" value="Unassembled WGS sequence"/>
</dbReference>
<evidence type="ECO:0000313" key="5">
    <source>
        <dbReference type="Proteomes" id="UP000217033"/>
    </source>
</evidence>
<comment type="caution">
    <text evidence="3">The sequence shown here is derived from an EMBL/GenBank/DDBJ whole genome shotgun (WGS) entry which is preliminary data.</text>
</comment>
<feature type="compositionally biased region" description="Basic and acidic residues" evidence="1">
    <location>
        <begin position="19"/>
        <end position="33"/>
    </location>
</feature>
<organism evidence="3 4">
    <name type="scientific">Mycoplasmopsis agassizii</name>
    <dbReference type="NCBI Taxonomy" id="33922"/>
    <lineage>
        <taxon>Bacteria</taxon>
        <taxon>Bacillati</taxon>
        <taxon>Mycoplasmatota</taxon>
        <taxon>Mycoplasmoidales</taxon>
        <taxon>Metamycoplasmataceae</taxon>
        <taxon>Mycoplasmopsis</taxon>
    </lineage>
</organism>
<dbReference type="OrthoDB" id="399575at2"/>
<name>A0A1W1X1X7_9BACT</name>